<dbReference type="Pfam" id="PF08373">
    <property type="entry name" value="RAP"/>
    <property type="match status" value="1"/>
</dbReference>
<proteinExistence type="predicted"/>
<dbReference type="GO" id="GO:0016301">
    <property type="term" value="F:kinase activity"/>
    <property type="evidence" value="ECO:0007669"/>
    <property type="project" value="UniProtKB-KW"/>
</dbReference>
<evidence type="ECO:0000259" key="4">
    <source>
        <dbReference type="PROSITE" id="PS51286"/>
    </source>
</evidence>
<dbReference type="InterPro" id="IPR050870">
    <property type="entry name" value="FAST_kinase"/>
</dbReference>
<evidence type="ECO:0000313" key="6">
    <source>
        <dbReference type="RefSeq" id="XP_004698476.3"/>
    </source>
</evidence>
<dbReference type="GeneID" id="101644405"/>
<dbReference type="RefSeq" id="XP_004698476.3">
    <property type="nucleotide sequence ID" value="XM_004698419.3"/>
</dbReference>
<dbReference type="Pfam" id="PF06743">
    <property type="entry name" value="FAST_1"/>
    <property type="match status" value="1"/>
</dbReference>
<name>A0ABM0IES1_ECHTE</name>
<evidence type="ECO:0000256" key="1">
    <source>
        <dbReference type="ARBA" id="ARBA00004173"/>
    </source>
</evidence>
<dbReference type="PANTHER" id="PTHR21228:SF9">
    <property type="entry name" value="FAST KINASE DOMAIN-CONTAINING PROTEIN 3, MITOCHONDRIAL"/>
    <property type="match status" value="1"/>
</dbReference>
<keyword evidence="2" id="KW-0496">Mitochondrion</keyword>
<gene>
    <name evidence="6" type="primary">FASTKD3</name>
</gene>
<feature type="domain" description="RAP" evidence="4">
    <location>
        <begin position="544"/>
        <end position="602"/>
    </location>
</feature>
<dbReference type="InterPro" id="IPR013579">
    <property type="entry name" value="FAST_2"/>
</dbReference>
<sequence>MALVALRRGLSRGCLAAVTSRSSSAAPEAAKRRRLCWRGSSSARAFHAERGNTPWPASQPVASSPAQDPNGPAATAGHAEQQKGPRTLGVELSPELELPPCAPGALQHIWEDPALGAPFGQEAPCLTNSELLRALQAQARLGADAPSGVLGALVAECQRRLQQGALAAPELCVLGESLAELRGPGHALLQQIGRQLQGAKLAELSPENVVAVYGLLQTCPHLVDQHPALLGRLNAIALTVVPCLGPKALSQLLGALVALDQAQALPLVIRLGRHAVGHLRRFTGQQLGLVLEAFIHFGHHDRFFTQALEQHVAARPPTLSPEVLCRVTEYCGRKRILSEPILAAAAESFVCQADRLSSYQVAALLAPLGQLNYSPPNAPTLFRKLESTLQERFCDFPPRTLLGLLHSCSLAGRHPVNFMARIFSPYFLQQLQGTESRLDRLSLAQLTQLFLSAVLECPFYKGPKLLPKYQVKSFLTPCCSLETPVDFPLYKSVMAGLIDLLGARHYFASKVLTPYGYTIDVEIRFDKEGFVLPGPLAEDVHKRVALCIDGPRRFCVNSKNLLGKEAMKQRHLRLLGYEVVQIPCHEVEMLKSRPELVDYLQSKLFPQGREPHW</sequence>
<dbReference type="PROSITE" id="PS51286">
    <property type="entry name" value="RAP"/>
    <property type="match status" value="1"/>
</dbReference>
<dbReference type="InterPro" id="IPR010622">
    <property type="entry name" value="FAST_Leu-rich"/>
</dbReference>
<dbReference type="InterPro" id="IPR013584">
    <property type="entry name" value="RAP"/>
</dbReference>
<dbReference type="Proteomes" id="UP000694863">
    <property type="component" value="Unplaced"/>
</dbReference>
<evidence type="ECO:0000256" key="2">
    <source>
        <dbReference type="ARBA" id="ARBA00023128"/>
    </source>
</evidence>
<dbReference type="Pfam" id="PF08368">
    <property type="entry name" value="FAST_2"/>
    <property type="match status" value="1"/>
</dbReference>
<accession>A0ABM0IES1</accession>
<dbReference type="PANTHER" id="PTHR21228">
    <property type="entry name" value="FAST LEU-RICH DOMAIN-CONTAINING"/>
    <property type="match status" value="1"/>
</dbReference>
<keyword evidence="5" id="KW-1185">Reference proteome</keyword>
<evidence type="ECO:0000313" key="5">
    <source>
        <dbReference type="Proteomes" id="UP000694863"/>
    </source>
</evidence>
<reference evidence="6" key="1">
    <citation type="submission" date="2025-08" db="UniProtKB">
        <authorList>
            <consortium name="RefSeq"/>
        </authorList>
    </citation>
    <scope>IDENTIFICATION</scope>
</reference>
<evidence type="ECO:0000256" key="3">
    <source>
        <dbReference type="SAM" id="MobiDB-lite"/>
    </source>
</evidence>
<organism evidence="5 6">
    <name type="scientific">Echinops telfairi</name>
    <name type="common">Lesser hedgehog tenrec</name>
    <dbReference type="NCBI Taxonomy" id="9371"/>
    <lineage>
        <taxon>Eukaryota</taxon>
        <taxon>Metazoa</taxon>
        <taxon>Chordata</taxon>
        <taxon>Craniata</taxon>
        <taxon>Vertebrata</taxon>
        <taxon>Euteleostomi</taxon>
        <taxon>Mammalia</taxon>
        <taxon>Eutheria</taxon>
        <taxon>Afrotheria</taxon>
        <taxon>Tenrecidae</taxon>
        <taxon>Tenrecinae</taxon>
        <taxon>Echinops</taxon>
    </lineage>
</organism>
<dbReference type="SMART" id="SM00952">
    <property type="entry name" value="RAP"/>
    <property type="match status" value="1"/>
</dbReference>
<comment type="subcellular location">
    <subcellularLocation>
        <location evidence="1">Mitochondrion</location>
    </subcellularLocation>
</comment>
<keyword evidence="6" id="KW-0418">Kinase</keyword>
<protein>
    <submittedName>
        <fullName evidence="6">FAST kinase domain-containing protein 3, mitochondrial</fullName>
    </submittedName>
</protein>
<feature type="region of interest" description="Disordered" evidence="3">
    <location>
        <begin position="50"/>
        <end position="82"/>
    </location>
</feature>
<keyword evidence="6" id="KW-0808">Transferase</keyword>